<sequence>MSTRPTTLADLTAAELTAGYRAGDFSPVEATEAALERVEERDGALNAFVLVDAEATLASARESSQRYQDGIPLGPGDGVPTSMKDVFLTKGWPTLRGSRLIPEDGPWEVDAPAVARLREAGAVLFGKTTTPEFAWKGTTDSPRYGATGSPYDPSTHAGGSSGGAAAAVGAGMGPWTVGTDAGGSVRIPAAFTGTFALKPTAGLVPMYPTPPYGTLAHAGPMTRTVTDAALLMDIITGYDPRDWCALPTPQTSFVERLGDGLAGLRIAFSRNLGYGTNEPEVERLVEQAVQVLAQAGAEVEEVDPPITDPIEDFHVLWFTAAAKVLEPYGQEALDIVDPALRRGIEEHRGDTVMQELAATALRQAMGAAMGEFHQNYDLLLTPTMPITSFTTERQSPEGWHSDLWTSWTPYTYPFNMTQQPAASVPCGLTEAGLPVGLQIVGRRHDDARVLRAARAYEVASGEQFTRPPQLD</sequence>
<dbReference type="GO" id="GO:0004040">
    <property type="term" value="F:amidase activity"/>
    <property type="evidence" value="ECO:0007669"/>
    <property type="project" value="UniProtKB-EC"/>
</dbReference>
<feature type="domain" description="Amidase" evidence="3">
    <location>
        <begin position="29"/>
        <end position="450"/>
    </location>
</feature>
<dbReference type="SUPFAM" id="SSF75304">
    <property type="entry name" value="Amidase signature (AS) enzymes"/>
    <property type="match status" value="1"/>
</dbReference>
<dbReference type="Proteomes" id="UP001251870">
    <property type="component" value="Unassembled WGS sequence"/>
</dbReference>
<feature type="region of interest" description="Disordered" evidence="2">
    <location>
        <begin position="136"/>
        <end position="159"/>
    </location>
</feature>
<dbReference type="PROSITE" id="PS00571">
    <property type="entry name" value="AMIDASES"/>
    <property type="match status" value="1"/>
</dbReference>
<dbReference type="Pfam" id="PF01425">
    <property type="entry name" value="Amidase"/>
    <property type="match status" value="1"/>
</dbReference>
<dbReference type="PANTHER" id="PTHR11895:SF7">
    <property type="entry name" value="GLUTAMYL-TRNA(GLN) AMIDOTRANSFERASE SUBUNIT A, MITOCHONDRIAL"/>
    <property type="match status" value="1"/>
</dbReference>
<dbReference type="RefSeq" id="WP_310547351.1">
    <property type="nucleotide sequence ID" value="NZ_JAVKGR010000001.1"/>
</dbReference>
<keyword evidence="5" id="KW-1185">Reference proteome</keyword>
<reference evidence="4 5" key="1">
    <citation type="submission" date="2023-09" db="EMBL/GenBank/DDBJ databases">
        <title>Description of three actinobacteria isolated from air of manufacturing shop in a pharmaceutical factory.</title>
        <authorList>
            <person name="Zhang D.-F."/>
        </authorList>
    </citation>
    <scope>NUCLEOTIDE SEQUENCE [LARGE SCALE GENOMIC DNA]</scope>
    <source>
        <strain evidence="4 5">LY-0111</strain>
    </source>
</reference>
<dbReference type="NCBIfam" id="NF004815">
    <property type="entry name" value="PRK06169.1"/>
    <property type="match status" value="1"/>
</dbReference>
<name>A0ABU2DPD1_9MICC</name>
<dbReference type="EC" id="3.5.1.4" evidence="4"/>
<evidence type="ECO:0000313" key="5">
    <source>
        <dbReference type="Proteomes" id="UP001251870"/>
    </source>
</evidence>
<dbReference type="InterPro" id="IPR020556">
    <property type="entry name" value="Amidase_CS"/>
</dbReference>
<accession>A0ABU2DPD1</accession>
<dbReference type="InterPro" id="IPR000120">
    <property type="entry name" value="Amidase"/>
</dbReference>
<comment type="similarity">
    <text evidence="1">Belongs to the amidase family.</text>
</comment>
<comment type="caution">
    <text evidence="4">The sequence shown here is derived from an EMBL/GenBank/DDBJ whole genome shotgun (WGS) entry which is preliminary data.</text>
</comment>
<keyword evidence="4" id="KW-0378">Hydrolase</keyword>
<organism evidence="4 5">
    <name type="scientific">Nesterenkonia aerolata</name>
    <dbReference type="NCBI Taxonomy" id="3074079"/>
    <lineage>
        <taxon>Bacteria</taxon>
        <taxon>Bacillati</taxon>
        <taxon>Actinomycetota</taxon>
        <taxon>Actinomycetes</taxon>
        <taxon>Micrococcales</taxon>
        <taxon>Micrococcaceae</taxon>
        <taxon>Nesterenkonia</taxon>
    </lineage>
</organism>
<dbReference type="InterPro" id="IPR023631">
    <property type="entry name" value="Amidase_dom"/>
</dbReference>
<evidence type="ECO:0000256" key="1">
    <source>
        <dbReference type="ARBA" id="ARBA00009199"/>
    </source>
</evidence>
<dbReference type="Gene3D" id="3.90.1300.10">
    <property type="entry name" value="Amidase signature (AS) domain"/>
    <property type="match status" value="1"/>
</dbReference>
<dbReference type="InterPro" id="IPR036928">
    <property type="entry name" value="AS_sf"/>
</dbReference>
<evidence type="ECO:0000259" key="3">
    <source>
        <dbReference type="Pfam" id="PF01425"/>
    </source>
</evidence>
<dbReference type="EMBL" id="JAVKGR010000001">
    <property type="protein sequence ID" value="MDR8018377.1"/>
    <property type="molecule type" value="Genomic_DNA"/>
</dbReference>
<gene>
    <name evidence="4" type="ORF">RIL96_02185</name>
</gene>
<evidence type="ECO:0000313" key="4">
    <source>
        <dbReference type="EMBL" id="MDR8018377.1"/>
    </source>
</evidence>
<dbReference type="PANTHER" id="PTHR11895">
    <property type="entry name" value="TRANSAMIDASE"/>
    <property type="match status" value="1"/>
</dbReference>
<proteinExistence type="inferred from homology"/>
<protein>
    <submittedName>
        <fullName evidence="4">Amidase</fullName>
        <ecNumber evidence="4">3.5.1.4</ecNumber>
    </submittedName>
</protein>
<evidence type="ECO:0000256" key="2">
    <source>
        <dbReference type="SAM" id="MobiDB-lite"/>
    </source>
</evidence>